<dbReference type="PANTHER" id="PTHR32465">
    <property type="entry name" value="BARDET-BIEDL SYNDROME 2 PROTEIN"/>
    <property type="match status" value="1"/>
</dbReference>
<dbReference type="GO" id="GO:1905515">
    <property type="term" value="P:non-motile cilium assembly"/>
    <property type="evidence" value="ECO:0007669"/>
    <property type="project" value="InterPro"/>
</dbReference>
<sequence>MSQNYYKVTTSFEQNLGVPIRKSLVTSGRFLVSGGEKKDEAAAALAAVQAPLPSLCLACASNGQSVIIHKGGNSDGSNKATHTLNFGKETTALTAAPLNTDNKVLNRRCQDALIVGSANSVLAYDVDNNKQYYYKDVEDGVRAVVCGEVPLADGASKELLTLVGGNCSVYGFDKLGAERYWTVTGDMVTSMMCLPWGKDISTALVVSSEDNELRVFRGEEVLTTFTEVDRVSQLIPSALRPALNSDGTTRPRGDMDGKFAYLLDNGTVGVYRKSERLWRVKGKSVPVSAAFCDLDCDGVEELVVGWQNGRVEVRSDLRPDGSNKGGEVLFRVDYNTPVAAVINEDYRDEGKELPIICSVDGTVRGVTLLESNLEDAEETRMLQQIEELEKERQMLTAQLSDLEGQLELKRKGESDALMPEAGVGVHVHVYSDLNIKKLVIAFSLVNGQPDTIIHSCALRCESSIFGDDTNDMCYINDISSKELHCVVAYPDDVSSVVHASIAVGTEHAESFQIHEMAVQIPKYVMYALPSAVQGKYTTPSGHVMLKYPKKLQLHTIDSNLREMFFLPPDLQLANTAGNELVLELLHIRDGSPLSITIRDTASGKGEIFIQAEKISTAGDVVTSLSSIPGGLCQEDAPPDEVSCDFPEELSQLRTLIQHVDESNEVRAKLSAGMADSAASVKTLLLCAENARLLGDLTTMRKVYSTLYEGNRELMGENAKRVVNFEELKGVLKELNTFIQWAAKLRVGNAKTELVAACRNALKDNRTTALIDLIRDGKE</sequence>
<feature type="domain" description="Ciliary BBSome complex subunit 2 middle region" evidence="10">
    <location>
        <begin position="191"/>
        <end position="314"/>
    </location>
</feature>
<dbReference type="SUPFAM" id="SSF50978">
    <property type="entry name" value="WD40 repeat-like"/>
    <property type="match status" value="1"/>
</dbReference>
<dbReference type="EMBL" id="LR877154">
    <property type="protein sequence ID" value="CAD2218247.1"/>
    <property type="molecule type" value="Genomic_DNA"/>
</dbReference>
<dbReference type="GO" id="GO:0034464">
    <property type="term" value="C:BBSome"/>
    <property type="evidence" value="ECO:0007669"/>
    <property type="project" value="InterPro"/>
</dbReference>
<evidence type="ECO:0000256" key="2">
    <source>
        <dbReference type="ARBA" id="ARBA00004245"/>
    </source>
</evidence>
<accession>A0A7G2CGS6</accession>
<evidence type="ECO:0000313" key="13">
    <source>
        <dbReference type="Proteomes" id="UP000515908"/>
    </source>
</evidence>
<evidence type="ECO:0000259" key="11">
    <source>
        <dbReference type="Pfam" id="PF23353"/>
    </source>
</evidence>
<keyword evidence="4" id="KW-0969">Cilium</keyword>
<dbReference type="InterPro" id="IPR036322">
    <property type="entry name" value="WD40_repeat_dom_sf"/>
</dbReference>
<keyword evidence="5" id="KW-0206">Cytoskeleton</keyword>
<dbReference type="InterPro" id="IPR029333">
    <property type="entry name" value="BBS2_GAE_dom"/>
</dbReference>
<evidence type="ECO:0000259" key="9">
    <source>
        <dbReference type="Pfam" id="PF14782"/>
    </source>
</evidence>
<dbReference type="Pfam" id="PF23353">
    <property type="entry name" value="BBS2_hp"/>
    <property type="match status" value="1"/>
</dbReference>
<dbReference type="OrthoDB" id="2120021at2759"/>
<proteinExistence type="predicted"/>
<feature type="coiled-coil region" evidence="7">
    <location>
        <begin position="366"/>
        <end position="405"/>
    </location>
</feature>
<dbReference type="GO" id="GO:0031514">
    <property type="term" value="C:motile cilium"/>
    <property type="evidence" value="ECO:0007669"/>
    <property type="project" value="TreeGrafter"/>
</dbReference>
<dbReference type="InterPro" id="IPR016616">
    <property type="entry name" value="Bardet-Biedl_syndrome_2_prot"/>
</dbReference>
<evidence type="ECO:0000256" key="7">
    <source>
        <dbReference type="SAM" id="Coils"/>
    </source>
</evidence>
<keyword evidence="13" id="KW-1185">Reference proteome</keyword>
<dbReference type="GO" id="GO:0016020">
    <property type="term" value="C:membrane"/>
    <property type="evidence" value="ECO:0007669"/>
    <property type="project" value="TreeGrafter"/>
</dbReference>
<dbReference type="VEuPathDB" id="TriTrypDB:ADEAN_000573500"/>
<evidence type="ECO:0000313" key="12">
    <source>
        <dbReference type="EMBL" id="CAD2218247.1"/>
    </source>
</evidence>
<dbReference type="InterPro" id="IPR055380">
    <property type="entry name" value="BBS2_hp_dom"/>
</dbReference>
<comment type="subcellular location">
    <subcellularLocation>
        <location evidence="1">Cell projection</location>
        <location evidence="1">Cilium</location>
    </subcellularLocation>
    <subcellularLocation>
        <location evidence="2">Cytoplasm</location>
        <location evidence="2">Cytoskeleton</location>
    </subcellularLocation>
</comment>
<dbReference type="Proteomes" id="UP000515908">
    <property type="component" value="Chromosome 10"/>
</dbReference>
<dbReference type="GO" id="GO:0036064">
    <property type="term" value="C:ciliary basal body"/>
    <property type="evidence" value="ECO:0007669"/>
    <property type="project" value="TreeGrafter"/>
</dbReference>
<evidence type="ECO:0000259" key="8">
    <source>
        <dbReference type="Pfam" id="PF14781"/>
    </source>
</evidence>
<gene>
    <name evidence="12" type="ORF">ADEAN_000573500</name>
</gene>
<feature type="domain" description="BBS2 GAE" evidence="9">
    <location>
        <begin position="445"/>
        <end position="522"/>
    </location>
</feature>
<evidence type="ECO:0000256" key="3">
    <source>
        <dbReference type="ARBA" id="ARBA00022490"/>
    </source>
</evidence>
<feature type="domain" description="BBS2 hairpin" evidence="11">
    <location>
        <begin position="646"/>
        <end position="743"/>
    </location>
</feature>
<keyword evidence="7" id="KW-0175">Coiled coil</keyword>
<evidence type="ECO:0000256" key="4">
    <source>
        <dbReference type="ARBA" id="ARBA00023069"/>
    </source>
</evidence>
<dbReference type="Pfam" id="PF14782">
    <property type="entry name" value="BBS2_GAE"/>
    <property type="match status" value="1"/>
</dbReference>
<evidence type="ECO:0000256" key="5">
    <source>
        <dbReference type="ARBA" id="ARBA00023212"/>
    </source>
</evidence>
<name>A0A7G2CGS6_9TRYP</name>
<evidence type="ECO:0000256" key="1">
    <source>
        <dbReference type="ARBA" id="ARBA00004138"/>
    </source>
</evidence>
<keyword evidence="3" id="KW-0963">Cytoplasm</keyword>
<dbReference type="Pfam" id="PF14781">
    <property type="entry name" value="BBS2_N"/>
    <property type="match status" value="1"/>
</dbReference>
<evidence type="ECO:0000256" key="6">
    <source>
        <dbReference type="ARBA" id="ARBA00023273"/>
    </source>
</evidence>
<evidence type="ECO:0000259" key="10">
    <source>
        <dbReference type="Pfam" id="PF14783"/>
    </source>
</evidence>
<dbReference type="PANTHER" id="PTHR32465:SF0">
    <property type="entry name" value="BARDET-BIEDL SYNDROME 2 PROTEIN"/>
    <property type="match status" value="1"/>
</dbReference>
<dbReference type="InterPro" id="IPR029430">
    <property type="entry name" value="BBS2_N"/>
</dbReference>
<feature type="domain" description="Ciliary BBSome complex subunit 2 N-terminal" evidence="8">
    <location>
        <begin position="55"/>
        <end position="147"/>
    </location>
</feature>
<keyword evidence="6" id="KW-0966">Cell projection</keyword>
<dbReference type="AlphaFoldDB" id="A0A7G2CGS6"/>
<reference evidence="12 13" key="1">
    <citation type="submission" date="2020-08" db="EMBL/GenBank/DDBJ databases">
        <authorList>
            <person name="Newling K."/>
            <person name="Davey J."/>
            <person name="Forrester S."/>
        </authorList>
    </citation>
    <scope>NUCLEOTIDE SEQUENCE [LARGE SCALE GENOMIC DNA]</scope>
    <source>
        <strain evidence="13">Crithidia deanei Carvalho (ATCC PRA-265)</strain>
    </source>
</reference>
<dbReference type="InterPro" id="IPR029429">
    <property type="entry name" value="BBS2_Mid"/>
</dbReference>
<organism evidence="12 13">
    <name type="scientific">Angomonas deanei</name>
    <dbReference type="NCBI Taxonomy" id="59799"/>
    <lineage>
        <taxon>Eukaryota</taxon>
        <taxon>Discoba</taxon>
        <taxon>Euglenozoa</taxon>
        <taxon>Kinetoplastea</taxon>
        <taxon>Metakinetoplastina</taxon>
        <taxon>Trypanosomatida</taxon>
        <taxon>Trypanosomatidae</taxon>
        <taxon>Strigomonadinae</taxon>
        <taxon>Angomonas</taxon>
    </lineage>
</organism>
<dbReference type="Pfam" id="PF14783">
    <property type="entry name" value="BBS2_Mid"/>
    <property type="match status" value="1"/>
</dbReference>
<protein>
    <submittedName>
        <fullName evidence="12">Ciliary BBSome complex subunit 2, N-terminal/Ciliary BBSome complex subunit 2, middle region/Ciliary BBSome complex subunit 2, C-terminal, putative</fullName>
    </submittedName>
</protein>